<comment type="similarity">
    <text evidence="11">Belongs to the plant CAR protein family.</text>
</comment>
<keyword evidence="8" id="KW-0446">Lipid-binding</keyword>
<name>A0A444ZJA7_ARAHY</name>
<dbReference type="SMR" id="A0A444ZJA7"/>
<gene>
    <name evidence="13" type="ORF">Ahy_B04g070795</name>
</gene>
<comment type="caution">
    <text evidence="13">The sequence shown here is derived from an EMBL/GenBank/DDBJ whole genome shotgun (WGS) entry which is preliminary data.</text>
</comment>
<dbReference type="GO" id="GO:0046872">
    <property type="term" value="F:metal ion binding"/>
    <property type="evidence" value="ECO:0007669"/>
    <property type="project" value="UniProtKB-KW"/>
</dbReference>
<sequence length="170" mass="19325">MENILGLIKLRIKRGTNLKPCDSDSSDPYVLVTLEETKLKTRHEKDSLNPEWNEELTLYIKDVNIPIHLTVCDKDTFTKDDKMGEADIDLKPYLLCVKVGLSELPEGHVVKRIEPNDSNCLAEESKIIWTNGKVIQYMTLKLRNVNTGELHVEIKWLDVPESKGLSGVPL</sequence>
<keyword evidence="6" id="KW-0479">Metal-binding</keyword>
<comment type="subcellular location">
    <subcellularLocation>
        <location evidence="2">Cell membrane</location>
    </subcellularLocation>
    <subcellularLocation>
        <location evidence="1">Nucleus</location>
    </subcellularLocation>
</comment>
<dbReference type="InterPro" id="IPR000008">
    <property type="entry name" value="C2_dom"/>
</dbReference>
<evidence type="ECO:0000256" key="1">
    <source>
        <dbReference type="ARBA" id="ARBA00004123"/>
    </source>
</evidence>
<protein>
    <recommendedName>
        <fullName evidence="12">C2 domain-containing protein</fullName>
    </recommendedName>
</protein>
<evidence type="ECO:0000259" key="12">
    <source>
        <dbReference type="PROSITE" id="PS50004"/>
    </source>
</evidence>
<dbReference type="EMBL" id="SDMP01000014">
    <property type="protein sequence ID" value="RYR14198.1"/>
    <property type="molecule type" value="Genomic_DNA"/>
</dbReference>
<dbReference type="STRING" id="3818.A0A444ZJA7"/>
<dbReference type="GO" id="GO:0005634">
    <property type="term" value="C:nucleus"/>
    <property type="evidence" value="ECO:0007669"/>
    <property type="project" value="UniProtKB-SubCell"/>
</dbReference>
<keyword evidence="9" id="KW-0472">Membrane</keyword>
<keyword evidence="5" id="KW-0938">Abscisic acid signaling pathway</keyword>
<dbReference type="PROSITE" id="PS50004">
    <property type="entry name" value="C2"/>
    <property type="match status" value="1"/>
</dbReference>
<evidence type="ECO:0000256" key="6">
    <source>
        <dbReference type="ARBA" id="ARBA00022723"/>
    </source>
</evidence>
<feature type="domain" description="C2" evidence="12">
    <location>
        <begin position="1"/>
        <end position="103"/>
    </location>
</feature>
<evidence type="ECO:0000256" key="5">
    <source>
        <dbReference type="ARBA" id="ARBA00022682"/>
    </source>
</evidence>
<keyword evidence="4" id="KW-1003">Cell membrane</keyword>
<evidence type="ECO:0000256" key="8">
    <source>
        <dbReference type="ARBA" id="ARBA00023121"/>
    </source>
</evidence>
<keyword evidence="7" id="KW-0106">Calcium</keyword>
<evidence type="ECO:0000256" key="10">
    <source>
        <dbReference type="ARBA" id="ARBA00023242"/>
    </source>
</evidence>
<dbReference type="AlphaFoldDB" id="A0A444ZJA7"/>
<dbReference type="PANTHER" id="PTHR45933">
    <property type="entry name" value="PROTEIN C2-DOMAIN ABA-RELATED 4"/>
    <property type="match status" value="1"/>
</dbReference>
<dbReference type="GO" id="GO:0005096">
    <property type="term" value="F:GTPase activator activity"/>
    <property type="evidence" value="ECO:0007669"/>
    <property type="project" value="UniProtKB-KW"/>
</dbReference>
<dbReference type="SMART" id="SM00239">
    <property type="entry name" value="C2"/>
    <property type="match status" value="1"/>
</dbReference>
<keyword evidence="3" id="KW-0343">GTPase activation</keyword>
<evidence type="ECO:0000256" key="2">
    <source>
        <dbReference type="ARBA" id="ARBA00004236"/>
    </source>
</evidence>
<keyword evidence="14" id="KW-1185">Reference proteome</keyword>
<evidence type="ECO:0000256" key="9">
    <source>
        <dbReference type="ARBA" id="ARBA00023136"/>
    </source>
</evidence>
<keyword evidence="10" id="KW-0539">Nucleus</keyword>
<dbReference type="GO" id="GO:0005886">
    <property type="term" value="C:plasma membrane"/>
    <property type="evidence" value="ECO:0007669"/>
    <property type="project" value="UniProtKB-SubCell"/>
</dbReference>
<reference evidence="13 14" key="1">
    <citation type="submission" date="2019-01" db="EMBL/GenBank/DDBJ databases">
        <title>Sequencing of cultivated peanut Arachis hypogaea provides insights into genome evolution and oil improvement.</title>
        <authorList>
            <person name="Chen X."/>
        </authorList>
    </citation>
    <scope>NUCLEOTIDE SEQUENCE [LARGE SCALE GENOMIC DNA]</scope>
    <source>
        <strain evidence="14">cv. Fuhuasheng</strain>
        <tissue evidence="13">Leaves</tissue>
    </source>
</reference>
<evidence type="ECO:0000256" key="3">
    <source>
        <dbReference type="ARBA" id="ARBA00022468"/>
    </source>
</evidence>
<dbReference type="OrthoDB" id="73919at2759"/>
<dbReference type="InterPro" id="IPR044562">
    <property type="entry name" value="CAR1-11"/>
</dbReference>
<dbReference type="GO" id="GO:0009738">
    <property type="term" value="P:abscisic acid-activated signaling pathway"/>
    <property type="evidence" value="ECO:0007669"/>
    <property type="project" value="UniProtKB-KW"/>
</dbReference>
<evidence type="ECO:0000256" key="11">
    <source>
        <dbReference type="ARBA" id="ARBA00024037"/>
    </source>
</evidence>
<dbReference type="SUPFAM" id="SSF49562">
    <property type="entry name" value="C2 domain (Calcium/lipid-binding domain, CaLB)"/>
    <property type="match status" value="1"/>
</dbReference>
<dbReference type="Proteomes" id="UP000289738">
    <property type="component" value="Chromosome B04"/>
</dbReference>
<evidence type="ECO:0000256" key="4">
    <source>
        <dbReference type="ARBA" id="ARBA00022475"/>
    </source>
</evidence>
<accession>A0A444ZJA7</accession>
<dbReference type="Gramene" id="arahy.Tifrunner.gnm2.ann2.Ah14g202600.1">
    <property type="protein sequence ID" value="arahy.Tifrunner.gnm2.ann2.Ah14g202600.1-CDS"/>
    <property type="gene ID" value="arahy.Tifrunner.gnm2.ann2.Ah14g202600"/>
</dbReference>
<dbReference type="InterPro" id="IPR035892">
    <property type="entry name" value="C2_domain_sf"/>
</dbReference>
<dbReference type="PANTHER" id="PTHR45933:SF21">
    <property type="entry name" value="CALCIUM-DEPENDENT LIPID-BINDING (CALB DOMAIN) FAMILY PROTEIN"/>
    <property type="match status" value="1"/>
</dbReference>
<organism evidence="13 14">
    <name type="scientific">Arachis hypogaea</name>
    <name type="common">Peanut</name>
    <dbReference type="NCBI Taxonomy" id="3818"/>
    <lineage>
        <taxon>Eukaryota</taxon>
        <taxon>Viridiplantae</taxon>
        <taxon>Streptophyta</taxon>
        <taxon>Embryophyta</taxon>
        <taxon>Tracheophyta</taxon>
        <taxon>Spermatophyta</taxon>
        <taxon>Magnoliopsida</taxon>
        <taxon>eudicotyledons</taxon>
        <taxon>Gunneridae</taxon>
        <taxon>Pentapetalae</taxon>
        <taxon>rosids</taxon>
        <taxon>fabids</taxon>
        <taxon>Fabales</taxon>
        <taxon>Fabaceae</taxon>
        <taxon>Papilionoideae</taxon>
        <taxon>50 kb inversion clade</taxon>
        <taxon>dalbergioids sensu lato</taxon>
        <taxon>Dalbergieae</taxon>
        <taxon>Pterocarpus clade</taxon>
        <taxon>Arachis</taxon>
    </lineage>
</organism>
<dbReference type="Gene3D" id="2.60.40.150">
    <property type="entry name" value="C2 domain"/>
    <property type="match status" value="1"/>
</dbReference>
<dbReference type="GO" id="GO:0008289">
    <property type="term" value="F:lipid binding"/>
    <property type="evidence" value="ECO:0007669"/>
    <property type="project" value="UniProtKB-KW"/>
</dbReference>
<evidence type="ECO:0000313" key="13">
    <source>
        <dbReference type="EMBL" id="RYR14198.1"/>
    </source>
</evidence>
<dbReference type="Pfam" id="PF00168">
    <property type="entry name" value="C2"/>
    <property type="match status" value="1"/>
</dbReference>
<evidence type="ECO:0000256" key="7">
    <source>
        <dbReference type="ARBA" id="ARBA00022837"/>
    </source>
</evidence>
<proteinExistence type="inferred from homology"/>
<evidence type="ECO:0000313" key="14">
    <source>
        <dbReference type="Proteomes" id="UP000289738"/>
    </source>
</evidence>